<gene>
    <name evidence="2" type="ORF">A3D72_01120</name>
</gene>
<organism evidence="2 3">
    <name type="scientific">Candidatus Uhrbacteria bacterium RIFCSPHIGHO2_02_FULL_57_19</name>
    <dbReference type="NCBI Taxonomy" id="1802391"/>
    <lineage>
        <taxon>Bacteria</taxon>
        <taxon>Candidatus Uhriibacteriota</taxon>
    </lineage>
</organism>
<dbReference type="Gene3D" id="3.40.50.2000">
    <property type="entry name" value="Glycogen Phosphorylase B"/>
    <property type="match status" value="2"/>
</dbReference>
<feature type="domain" description="UDP-N-acetylglucosamine 2-epimerase" evidence="1">
    <location>
        <begin position="149"/>
        <end position="495"/>
    </location>
</feature>
<dbReference type="AlphaFoldDB" id="A0A1F7U400"/>
<proteinExistence type="predicted"/>
<dbReference type="PANTHER" id="PTHR43174">
    <property type="entry name" value="UDP-N-ACETYLGLUCOSAMINE 2-EPIMERASE"/>
    <property type="match status" value="1"/>
</dbReference>
<evidence type="ECO:0000313" key="3">
    <source>
        <dbReference type="Proteomes" id="UP000176303"/>
    </source>
</evidence>
<dbReference type="InterPro" id="IPR020004">
    <property type="entry name" value="UDP-GlcNAc_Epase"/>
</dbReference>
<dbReference type="PANTHER" id="PTHR43174:SF3">
    <property type="entry name" value="UDP-N-ACETYLGLUCOSAMINE 2-EPIMERASE"/>
    <property type="match status" value="1"/>
</dbReference>
<dbReference type="SUPFAM" id="SSF53756">
    <property type="entry name" value="UDP-Glycosyltransferase/glycogen phosphorylase"/>
    <property type="match status" value="1"/>
</dbReference>
<reference evidence="2 3" key="1">
    <citation type="journal article" date="2016" name="Nat. Commun.">
        <title>Thousands of microbial genomes shed light on interconnected biogeochemical processes in an aquifer system.</title>
        <authorList>
            <person name="Anantharaman K."/>
            <person name="Brown C.T."/>
            <person name="Hug L.A."/>
            <person name="Sharon I."/>
            <person name="Castelle C.J."/>
            <person name="Probst A.J."/>
            <person name="Thomas B.C."/>
            <person name="Singh A."/>
            <person name="Wilkins M.J."/>
            <person name="Karaoz U."/>
            <person name="Brodie E.L."/>
            <person name="Williams K.H."/>
            <person name="Hubbard S.S."/>
            <person name="Banfield J.F."/>
        </authorList>
    </citation>
    <scope>NUCLEOTIDE SEQUENCE [LARGE SCALE GENOMIC DNA]</scope>
</reference>
<dbReference type="GO" id="GO:0006047">
    <property type="term" value="P:UDP-N-acetylglucosamine metabolic process"/>
    <property type="evidence" value="ECO:0007669"/>
    <property type="project" value="InterPro"/>
</dbReference>
<comment type="caution">
    <text evidence="2">The sequence shown here is derived from an EMBL/GenBank/DDBJ whole genome shotgun (WGS) entry which is preliminary data.</text>
</comment>
<accession>A0A1F7U400</accession>
<dbReference type="NCBIfam" id="TIGR03568">
    <property type="entry name" value="NeuC_NnaA"/>
    <property type="match status" value="1"/>
</dbReference>
<name>A0A1F7U400_9BACT</name>
<dbReference type="InterPro" id="IPR029767">
    <property type="entry name" value="WecB-like"/>
</dbReference>
<protein>
    <submittedName>
        <fullName evidence="2">UDP-N-acetyl-D-glucosamine 2-epimerase, UDP-hydrolysing</fullName>
    </submittedName>
</protein>
<sequence>MKVWSEEGRIRQISKALPLWNRGYVGLTYCGEAAFPAYCRVVEEVFARQGDAAVAENVVAHLADTGVEVSVGDISGVGWHEVDTPEERQRAEEAILADPRFLKAPRAPGVSDRPLEHVAPLQPLAPRRRICVFIINRANYGRLKPLLTAIRNHPNLELQIVVGSSMLLYRFGKGADIMEADGFRIDARVYMHVDGENPETMAKSIGLGLVELPGIFGRLKPDIVLVNADRYETLVAAIAAASMNIPVAHTLGGEITGTIDESIRHAVTKLAHLHFPAHDAAARRIVQMGEDPDHVHRVGNPALDVIAGMELRLDIADFWKRNGGVGQPIDLEKPYILCVQHPVTSEYGKNYSHMLETLEALDILQVPVILLWPNNDAGSDEVSKAMRFFRENRRPAHMHFFRTLSVEDFIRVLANSHCIVGNSSSGIMEAGFLGIPAVNVGTRQAGRERGVNVIDVGCDRHEIALAVRDQMRRGPHPRDTYYGDGCSAERIVRVIAEARLESQKQFIELPQSARSATILTELLGNASRIKHASDVIL</sequence>
<dbReference type="Pfam" id="PF02350">
    <property type="entry name" value="Epimerase_2"/>
    <property type="match status" value="1"/>
</dbReference>
<dbReference type="GO" id="GO:0004553">
    <property type="term" value="F:hydrolase activity, hydrolyzing O-glycosyl compounds"/>
    <property type="evidence" value="ECO:0007669"/>
    <property type="project" value="InterPro"/>
</dbReference>
<dbReference type="STRING" id="1802391.A3D72_01120"/>
<dbReference type="InterPro" id="IPR003331">
    <property type="entry name" value="UDP_GlcNAc_Epimerase_2_dom"/>
</dbReference>
<dbReference type="CDD" id="cd03786">
    <property type="entry name" value="GTB_UDP-GlcNAc_2-Epimerase"/>
    <property type="match status" value="1"/>
</dbReference>
<dbReference type="EMBL" id="MGDZ01000064">
    <property type="protein sequence ID" value="OGL72417.1"/>
    <property type="molecule type" value="Genomic_DNA"/>
</dbReference>
<evidence type="ECO:0000313" key="2">
    <source>
        <dbReference type="EMBL" id="OGL72417.1"/>
    </source>
</evidence>
<dbReference type="Proteomes" id="UP000176303">
    <property type="component" value="Unassembled WGS sequence"/>
</dbReference>
<evidence type="ECO:0000259" key="1">
    <source>
        <dbReference type="Pfam" id="PF02350"/>
    </source>
</evidence>